<dbReference type="PIRSF" id="PIRSF001589">
    <property type="entry name" value="Asn_synthetase_glu-h"/>
    <property type="match status" value="1"/>
</dbReference>
<dbReference type="SUPFAM" id="SSF52402">
    <property type="entry name" value="Adenine nucleotide alpha hydrolases-like"/>
    <property type="match status" value="1"/>
</dbReference>
<dbReference type="GO" id="GO:0005524">
    <property type="term" value="F:ATP binding"/>
    <property type="evidence" value="ECO:0007669"/>
    <property type="project" value="UniProtKB-KW"/>
</dbReference>
<evidence type="ECO:0000256" key="4">
    <source>
        <dbReference type="ARBA" id="ARBA00022741"/>
    </source>
</evidence>
<keyword evidence="6 8" id="KW-0315">Glutamine amidotransferase</keyword>
<dbReference type="RefSeq" id="WP_369602000.1">
    <property type="nucleotide sequence ID" value="NZ_CP154858.1"/>
</dbReference>
<dbReference type="Gene3D" id="3.40.50.620">
    <property type="entry name" value="HUPs"/>
    <property type="match status" value="1"/>
</dbReference>
<evidence type="ECO:0000256" key="3">
    <source>
        <dbReference type="ARBA" id="ARBA00012737"/>
    </source>
</evidence>
<dbReference type="SUPFAM" id="SSF56235">
    <property type="entry name" value="N-terminal nucleophile aminohydrolases (Ntn hydrolases)"/>
    <property type="match status" value="1"/>
</dbReference>
<protein>
    <recommendedName>
        <fullName evidence="3">asparagine synthase (glutamine-hydrolyzing)</fullName>
        <ecNumber evidence="3">6.3.5.4</ecNumber>
    </recommendedName>
</protein>
<dbReference type="PROSITE" id="PS51278">
    <property type="entry name" value="GATASE_TYPE_2"/>
    <property type="match status" value="1"/>
</dbReference>
<feature type="binding site" evidence="9">
    <location>
        <position position="103"/>
    </location>
    <ligand>
        <name>L-glutamine</name>
        <dbReference type="ChEBI" id="CHEBI:58359"/>
    </ligand>
</feature>
<evidence type="ECO:0000256" key="7">
    <source>
        <dbReference type="ARBA" id="ARBA00048741"/>
    </source>
</evidence>
<dbReference type="InterPro" id="IPR033738">
    <property type="entry name" value="AsnB_N"/>
</dbReference>
<dbReference type="GO" id="GO:0005829">
    <property type="term" value="C:cytosol"/>
    <property type="evidence" value="ECO:0007669"/>
    <property type="project" value="TreeGrafter"/>
</dbReference>
<evidence type="ECO:0000256" key="6">
    <source>
        <dbReference type="ARBA" id="ARBA00022962"/>
    </source>
</evidence>
<dbReference type="PANTHER" id="PTHR43284">
    <property type="entry name" value="ASPARAGINE SYNTHETASE (GLUTAMINE-HYDROLYZING)"/>
    <property type="match status" value="1"/>
</dbReference>
<gene>
    <name evidence="12" type="primary">asnB</name>
    <name evidence="12" type="ORF">AAIA72_03155</name>
</gene>
<dbReference type="Gene3D" id="3.60.20.10">
    <property type="entry name" value="Glutamine Phosphoribosylpyrophosphate, subunit 1, domain 1"/>
    <property type="match status" value="1"/>
</dbReference>
<keyword evidence="5 9" id="KW-0067">ATP-binding</keyword>
<accession>A0AB39UXE6</accession>
<comment type="catalytic activity">
    <reaction evidence="7">
        <text>L-aspartate + L-glutamine + ATP + H2O = L-asparagine + L-glutamate + AMP + diphosphate + H(+)</text>
        <dbReference type="Rhea" id="RHEA:12228"/>
        <dbReference type="ChEBI" id="CHEBI:15377"/>
        <dbReference type="ChEBI" id="CHEBI:15378"/>
        <dbReference type="ChEBI" id="CHEBI:29985"/>
        <dbReference type="ChEBI" id="CHEBI:29991"/>
        <dbReference type="ChEBI" id="CHEBI:30616"/>
        <dbReference type="ChEBI" id="CHEBI:33019"/>
        <dbReference type="ChEBI" id="CHEBI:58048"/>
        <dbReference type="ChEBI" id="CHEBI:58359"/>
        <dbReference type="ChEBI" id="CHEBI:456215"/>
        <dbReference type="EC" id="6.3.5.4"/>
    </reaction>
</comment>
<dbReference type="Pfam" id="PF00733">
    <property type="entry name" value="Asn_synthase"/>
    <property type="match status" value="1"/>
</dbReference>
<dbReference type="GO" id="GO:0004066">
    <property type="term" value="F:asparagine synthase (glutamine-hydrolyzing) activity"/>
    <property type="evidence" value="ECO:0007669"/>
    <property type="project" value="UniProtKB-EC"/>
</dbReference>
<feature type="binding site" evidence="9">
    <location>
        <begin position="372"/>
        <end position="373"/>
    </location>
    <ligand>
        <name>ATP</name>
        <dbReference type="ChEBI" id="CHEBI:30616"/>
    </ligand>
</feature>
<dbReference type="InterPro" id="IPR001962">
    <property type="entry name" value="Asn_synthase"/>
</dbReference>
<evidence type="ECO:0000256" key="2">
    <source>
        <dbReference type="ARBA" id="ARBA00005752"/>
    </source>
</evidence>
<evidence type="ECO:0000259" key="11">
    <source>
        <dbReference type="PROSITE" id="PS51278"/>
    </source>
</evidence>
<dbReference type="CDD" id="cd00712">
    <property type="entry name" value="AsnB"/>
    <property type="match status" value="1"/>
</dbReference>
<evidence type="ECO:0000313" key="12">
    <source>
        <dbReference type="EMBL" id="XDT72999.1"/>
    </source>
</evidence>
<organism evidence="12">
    <name type="scientific">Thermohahella caldifontis</name>
    <dbReference type="NCBI Taxonomy" id="3142973"/>
    <lineage>
        <taxon>Bacteria</taxon>
        <taxon>Pseudomonadati</taxon>
        <taxon>Pseudomonadota</taxon>
        <taxon>Gammaproteobacteria</taxon>
        <taxon>Oceanospirillales</taxon>
        <taxon>Hahellaceae</taxon>
        <taxon>Thermohahella</taxon>
    </lineage>
</organism>
<dbReference type="InterPro" id="IPR051786">
    <property type="entry name" value="ASN_synthetase/amidase"/>
</dbReference>
<name>A0AB39UXE6_9GAMM</name>
<keyword evidence="8" id="KW-0061">Asparagine biosynthesis</keyword>
<comment type="similarity">
    <text evidence="2">Belongs to the asparagine synthetase family.</text>
</comment>
<dbReference type="EMBL" id="CP154858">
    <property type="protein sequence ID" value="XDT72999.1"/>
    <property type="molecule type" value="Genomic_DNA"/>
</dbReference>
<feature type="site" description="Important for beta-aspartyl-AMP intermediate formation" evidence="10">
    <location>
        <position position="374"/>
    </location>
</feature>
<dbReference type="EC" id="6.3.5.4" evidence="3"/>
<dbReference type="KEGG" id="tcd:AAIA72_03155"/>
<dbReference type="InterPro" id="IPR006426">
    <property type="entry name" value="Asn_synth_AEB"/>
</dbReference>
<evidence type="ECO:0000256" key="1">
    <source>
        <dbReference type="ARBA" id="ARBA00005187"/>
    </source>
</evidence>
<evidence type="ECO:0000256" key="9">
    <source>
        <dbReference type="PIRSR" id="PIRSR001589-2"/>
    </source>
</evidence>
<dbReference type="NCBIfam" id="TIGR01536">
    <property type="entry name" value="asn_synth_AEB"/>
    <property type="match status" value="1"/>
</dbReference>
<dbReference type="AlphaFoldDB" id="A0AB39UXE6"/>
<dbReference type="InterPro" id="IPR017932">
    <property type="entry name" value="GATase_2_dom"/>
</dbReference>
<dbReference type="PANTHER" id="PTHR43284:SF1">
    <property type="entry name" value="ASPARAGINE SYNTHETASE"/>
    <property type="match status" value="1"/>
</dbReference>
<dbReference type="InterPro" id="IPR029055">
    <property type="entry name" value="Ntn_hydrolases_N"/>
</dbReference>
<proteinExistence type="inferred from homology"/>
<dbReference type="Pfam" id="PF13537">
    <property type="entry name" value="GATase_7"/>
    <property type="match status" value="1"/>
</dbReference>
<evidence type="ECO:0000256" key="10">
    <source>
        <dbReference type="PIRSR" id="PIRSR001589-3"/>
    </source>
</evidence>
<reference evidence="12" key="1">
    <citation type="submission" date="2024-05" db="EMBL/GenBank/DDBJ databases">
        <title>Genome sequencing of novel strain.</title>
        <authorList>
            <person name="Ganbat D."/>
            <person name="Ganbat S."/>
            <person name="Lee S.-J."/>
        </authorList>
    </citation>
    <scope>NUCLEOTIDE SEQUENCE</scope>
    <source>
        <strain evidence="12">SMD15-11</strain>
    </source>
</reference>
<comment type="pathway">
    <text evidence="1">Amino-acid biosynthesis; L-asparagine biosynthesis; L-asparagine from L-aspartate (L-Gln route): step 1/1.</text>
</comment>
<dbReference type="InterPro" id="IPR014729">
    <property type="entry name" value="Rossmann-like_a/b/a_fold"/>
</dbReference>
<sequence length="639" mass="71297">MCGLAGIIDRNLDEVRAAQVTAAMGQALIHRGPDGEGSAFYPEAGLAWVHRRLAIQDLSEAGAQPMTSASGRYSLVFNGEIYNFRTLRAELEAKGHAFRGHSDTEVLLAGIESWGLEATLQRACGMFAIALYDRHARTLTLARDRMGEKPLYYGSGQGRLFFASELKALRVIPGFLPAINRDALTLLLRHNFIPAPHTIYEGVFKLLPGHWIELSLGEMSEWPAPRKYWSLDAQFAASPMAGSPESAVSALEQLLMEVVDEHCVADVPLGAFLSGGVDSSTVAAIMKAVRGQNVHTYSIGFQEKGFDESVYAREVARHLGTEHTELQVTADDALQVVTQLPEIYDEPFADSSQIPTVLLSRLTRQHVTVALSGDGGDELFCGYPRYGHAVTAWQQRHSPKAQLKGWIGSLPPAWVRSVLALVKPAYRDLSDFDVAEKLRAVRNSASARRITDLYRAQVSYWQQPESVVKGGREPDYALTATAPDHLDDFKSLMRADLEWYLPDDILVKVDRAGMSASLETRVPLLDPRIVAFALSLPVEWNRQDTQGKSILRNVLYRHVPRALIDRPKQGFAIPKAEWLRGPLRSWAEDLLDPGRLEAEGFWKVDPIRSRWEAHCRDIYDFSFQLWGVLMFQTWLDAHD</sequence>
<dbReference type="GO" id="GO:0006529">
    <property type="term" value="P:asparagine biosynthetic process"/>
    <property type="evidence" value="ECO:0007669"/>
    <property type="project" value="UniProtKB-KW"/>
</dbReference>
<evidence type="ECO:0000256" key="8">
    <source>
        <dbReference type="PIRSR" id="PIRSR001589-1"/>
    </source>
</evidence>
<feature type="binding site" evidence="9">
    <location>
        <position position="299"/>
    </location>
    <ligand>
        <name>ATP</name>
        <dbReference type="ChEBI" id="CHEBI:30616"/>
    </ligand>
</feature>
<evidence type="ECO:0000256" key="5">
    <source>
        <dbReference type="ARBA" id="ARBA00022840"/>
    </source>
</evidence>
<keyword evidence="8" id="KW-0028">Amino-acid biosynthesis</keyword>
<feature type="active site" description="For GATase activity" evidence="8">
    <location>
        <position position="2"/>
    </location>
</feature>
<keyword evidence="4 9" id="KW-0547">Nucleotide-binding</keyword>
<dbReference type="CDD" id="cd01991">
    <property type="entry name" value="Asn_synthase_B_C"/>
    <property type="match status" value="1"/>
</dbReference>
<keyword evidence="12" id="KW-0436">Ligase</keyword>
<feature type="domain" description="Glutamine amidotransferase type-2" evidence="11">
    <location>
        <begin position="2"/>
        <end position="217"/>
    </location>
</feature>